<dbReference type="EC" id="1.6.5.9" evidence="3"/>
<comment type="similarity">
    <text evidence="2">Belongs to the WD repeat G protein beta family.</text>
</comment>
<evidence type="ECO:0000256" key="5">
    <source>
        <dbReference type="ARBA" id="ARBA00022630"/>
    </source>
</evidence>
<evidence type="ECO:0000313" key="21">
    <source>
        <dbReference type="Proteomes" id="UP000044602"/>
    </source>
</evidence>
<evidence type="ECO:0000259" key="19">
    <source>
        <dbReference type="Pfam" id="PF22366"/>
    </source>
</evidence>
<name>A0A0G4L0F2_VERLO</name>
<accession>A0A0G4L0F2</accession>
<keyword evidence="7" id="KW-0274">FAD</keyword>
<comment type="similarity">
    <text evidence="1">Belongs to the NADH dehydrogenase family.</text>
</comment>
<evidence type="ECO:0000256" key="2">
    <source>
        <dbReference type="ARBA" id="ARBA00009768"/>
    </source>
</evidence>
<feature type="region of interest" description="Disordered" evidence="16">
    <location>
        <begin position="889"/>
        <end position="909"/>
    </location>
</feature>
<evidence type="ECO:0000313" key="20">
    <source>
        <dbReference type="EMBL" id="CRK15482.1"/>
    </source>
</evidence>
<evidence type="ECO:0000256" key="12">
    <source>
        <dbReference type="ARBA" id="ARBA00047599"/>
    </source>
</evidence>
<protein>
    <recommendedName>
        <fullName evidence="3">NADH:ubiquinone reductase (non-electrogenic)</fullName>
        <ecNumber evidence="3">1.6.5.9</ecNumber>
    </recommendedName>
</protein>
<keyword evidence="15" id="KW-0175">Coiled coil</keyword>
<dbReference type="Pfam" id="PF25391">
    <property type="entry name" value="WD40_Gbeta"/>
    <property type="match status" value="1"/>
</dbReference>
<keyword evidence="8" id="KW-0809">Transit peptide</keyword>
<keyword evidence="17" id="KW-1133">Transmembrane helix</keyword>
<keyword evidence="4 14" id="KW-0853">WD repeat</keyword>
<gene>
    <name evidence="20" type="ORF">BN1708_002725</name>
</gene>
<keyword evidence="9" id="KW-0560">Oxidoreductase</keyword>
<dbReference type="GO" id="GO:0005739">
    <property type="term" value="C:mitochondrion"/>
    <property type="evidence" value="ECO:0007669"/>
    <property type="project" value="UniProtKB-ARBA"/>
</dbReference>
<feature type="region of interest" description="Disordered" evidence="16">
    <location>
        <begin position="851"/>
        <end position="872"/>
    </location>
</feature>
<keyword evidence="6" id="KW-0677">Repeat</keyword>
<dbReference type="InterPro" id="IPR045024">
    <property type="entry name" value="NDH-2"/>
</dbReference>
<comment type="catalytic activity">
    <reaction evidence="13">
        <text>a ubiquinone + NADH + H(+) = a ubiquinol + NAD(+)</text>
        <dbReference type="Rhea" id="RHEA:23152"/>
        <dbReference type="Rhea" id="RHEA-COMP:9565"/>
        <dbReference type="Rhea" id="RHEA-COMP:9566"/>
        <dbReference type="ChEBI" id="CHEBI:15378"/>
        <dbReference type="ChEBI" id="CHEBI:16389"/>
        <dbReference type="ChEBI" id="CHEBI:17976"/>
        <dbReference type="ChEBI" id="CHEBI:57540"/>
        <dbReference type="ChEBI" id="CHEBI:57945"/>
    </reaction>
</comment>
<evidence type="ECO:0000256" key="14">
    <source>
        <dbReference type="PROSITE-ProRule" id="PRU00221"/>
    </source>
</evidence>
<dbReference type="InterPro" id="IPR036322">
    <property type="entry name" value="WD40_repeat_dom_sf"/>
</dbReference>
<keyword evidence="5" id="KW-0285">Flavoprotein</keyword>
<evidence type="ECO:0000256" key="6">
    <source>
        <dbReference type="ARBA" id="ARBA00022737"/>
    </source>
</evidence>
<feature type="repeat" description="WD" evidence="14">
    <location>
        <begin position="997"/>
        <end position="1038"/>
    </location>
</feature>
<keyword evidence="10" id="KW-0520">NAD</keyword>
<feature type="transmembrane region" description="Helical" evidence="17">
    <location>
        <begin position="90"/>
        <end position="111"/>
    </location>
</feature>
<evidence type="ECO:0000256" key="8">
    <source>
        <dbReference type="ARBA" id="ARBA00022946"/>
    </source>
</evidence>
<dbReference type="GO" id="GO:0050136">
    <property type="term" value="F:NADH dehydrogenase (quinone) (non-electrogenic) activity"/>
    <property type="evidence" value="ECO:0007669"/>
    <property type="project" value="UniProtKB-EC"/>
</dbReference>
<dbReference type="STRING" id="100787.A0A0G4L0F2"/>
<dbReference type="InterPro" id="IPR001632">
    <property type="entry name" value="WD40_G-protein_beta-like"/>
</dbReference>
<dbReference type="AlphaFoldDB" id="A0A0G4L0F2"/>
<organism evidence="20 21">
    <name type="scientific">Verticillium longisporum</name>
    <name type="common">Verticillium dahliae var. longisporum</name>
    <dbReference type="NCBI Taxonomy" id="100787"/>
    <lineage>
        <taxon>Eukaryota</taxon>
        <taxon>Fungi</taxon>
        <taxon>Dikarya</taxon>
        <taxon>Ascomycota</taxon>
        <taxon>Pezizomycotina</taxon>
        <taxon>Sordariomycetes</taxon>
        <taxon>Hypocreomycetidae</taxon>
        <taxon>Glomerellales</taxon>
        <taxon>Plectosphaerellaceae</taxon>
        <taxon>Verticillium</taxon>
    </lineage>
</organism>
<dbReference type="InterPro" id="IPR054585">
    <property type="entry name" value="NDH2-like_C"/>
</dbReference>
<evidence type="ECO:0000256" key="4">
    <source>
        <dbReference type="ARBA" id="ARBA00022574"/>
    </source>
</evidence>
<evidence type="ECO:0000256" key="3">
    <source>
        <dbReference type="ARBA" id="ARBA00012637"/>
    </source>
</evidence>
<dbReference type="Pfam" id="PF07992">
    <property type="entry name" value="Pyr_redox_2"/>
    <property type="match status" value="2"/>
</dbReference>
<keyword evidence="11" id="KW-0807">Transducer</keyword>
<dbReference type="EMBL" id="CVQH01006668">
    <property type="protein sequence ID" value="CRK15482.1"/>
    <property type="molecule type" value="Genomic_DNA"/>
</dbReference>
<feature type="domain" description="FAD/NAD(P)-binding" evidence="18">
    <location>
        <begin position="583"/>
        <end position="824"/>
    </location>
</feature>
<keyword evidence="17" id="KW-0812">Transmembrane</keyword>
<dbReference type="SUPFAM" id="SSF51905">
    <property type="entry name" value="FAD/NAD(P)-binding domain"/>
    <property type="match status" value="3"/>
</dbReference>
<evidence type="ECO:0000256" key="16">
    <source>
        <dbReference type="SAM" id="MobiDB-lite"/>
    </source>
</evidence>
<keyword evidence="21" id="KW-1185">Reference proteome</keyword>
<evidence type="ECO:0000256" key="10">
    <source>
        <dbReference type="ARBA" id="ARBA00023027"/>
    </source>
</evidence>
<evidence type="ECO:0000256" key="9">
    <source>
        <dbReference type="ARBA" id="ARBA00023002"/>
    </source>
</evidence>
<evidence type="ECO:0000256" key="17">
    <source>
        <dbReference type="SAM" id="Phobius"/>
    </source>
</evidence>
<keyword evidence="17" id="KW-0472">Membrane</keyword>
<feature type="domain" description="External alternative NADH-ubiquinone oxidoreductase-like C-terminal" evidence="19">
    <location>
        <begin position="517"/>
        <end position="581"/>
    </location>
</feature>
<dbReference type="Gene3D" id="3.50.50.100">
    <property type="match status" value="2"/>
</dbReference>
<evidence type="ECO:0000259" key="18">
    <source>
        <dbReference type="Pfam" id="PF07992"/>
    </source>
</evidence>
<feature type="domain" description="External alternative NADH-ubiquinone oxidoreductase-like C-terminal" evidence="19">
    <location>
        <begin position="1106"/>
        <end position="1170"/>
    </location>
</feature>
<dbReference type="Proteomes" id="UP000044602">
    <property type="component" value="Unassembled WGS sequence"/>
</dbReference>
<dbReference type="PRINTS" id="PR00319">
    <property type="entry name" value="GPROTEINB"/>
</dbReference>
<dbReference type="PANTHER" id="PTHR43706:SF47">
    <property type="entry name" value="EXTERNAL NADH-UBIQUINONE OXIDOREDUCTASE 1, MITOCHONDRIAL-RELATED"/>
    <property type="match status" value="1"/>
</dbReference>
<dbReference type="PROSITE" id="PS50294">
    <property type="entry name" value="WD_REPEATS_REGION"/>
    <property type="match status" value="1"/>
</dbReference>
<dbReference type="SMART" id="SM00320">
    <property type="entry name" value="WD40"/>
    <property type="match status" value="2"/>
</dbReference>
<dbReference type="InterPro" id="IPR036188">
    <property type="entry name" value="FAD/NAD-bd_sf"/>
</dbReference>
<feature type="domain" description="FAD/NAD(P)-binding" evidence="18">
    <location>
        <begin position="128"/>
        <end position="456"/>
    </location>
</feature>
<dbReference type="GO" id="GO:0007165">
    <property type="term" value="P:signal transduction"/>
    <property type="evidence" value="ECO:0007669"/>
    <property type="project" value="UniProtKB-KW"/>
</dbReference>
<evidence type="ECO:0000256" key="13">
    <source>
        <dbReference type="ARBA" id="ARBA00049010"/>
    </source>
</evidence>
<evidence type="ECO:0000256" key="15">
    <source>
        <dbReference type="SAM" id="Coils"/>
    </source>
</evidence>
<feature type="coiled-coil region" evidence="15">
    <location>
        <begin position="941"/>
        <end position="975"/>
    </location>
</feature>
<reference evidence="20 21" key="1">
    <citation type="submission" date="2015-05" db="EMBL/GenBank/DDBJ databases">
        <authorList>
            <person name="Wang D.B."/>
            <person name="Wang M."/>
        </authorList>
    </citation>
    <scope>NUCLEOTIDE SEQUENCE [LARGE SCALE GENOMIC DNA]</scope>
    <source>
        <strain evidence="20">VL1</strain>
    </source>
</reference>
<proteinExistence type="inferred from homology"/>
<dbReference type="PROSITE" id="PS50082">
    <property type="entry name" value="WD_REPEATS_2"/>
    <property type="match status" value="1"/>
</dbReference>
<dbReference type="InterPro" id="IPR023753">
    <property type="entry name" value="FAD/NAD-binding_dom"/>
</dbReference>
<dbReference type="Pfam" id="PF22366">
    <property type="entry name" value="NDH2_C"/>
    <property type="match status" value="2"/>
</dbReference>
<dbReference type="Gene3D" id="2.130.10.10">
    <property type="entry name" value="YVTN repeat-like/Quinoprotein amine dehydrogenase"/>
    <property type="match status" value="1"/>
</dbReference>
<dbReference type="InterPro" id="IPR016346">
    <property type="entry name" value="G-protein_beta_1-5"/>
</dbReference>
<sequence>MASSSCAMSALRPVQFAPRASSISFSSAATTRAFATSSQRTLKFVPTSRPHAPSIARQTTLARQFQRAYADAAALPSPQKPGKVRTTFKWLWRLTYLSAIGLTVGVGYTIYVDRNPQPQFEADPTKKTLVVLGTGWGSVSLLKKLDTENYNVIVISPRNYFLFTPLLPSCTTGLIEHRSIMEPVRAILQHKKAAVKFYEAEASSIDPERKVVMITDNSEVKGATSQTEIPYDMLVIGVGAENATFGIPGVRENSCFLKEINDAQSIRKKIMDCVETAAFKGQTNEEIDRLLHMVVVGGGPTGVEFAGELQDFFEDDIKRLVPDIADRFKVTLIEALPNVLPSFSKQLIEYTENTFKEEKIDILTKTMVKNVTDTTVEAVGTNPDGSKETIVIPYGLLVWATGNAVRPIIKELIKDSRRGLAVNEYLVVQGTRDIWAIGDCAVAGYAPTAQVAGQEGSFLARLFNNMAKTEELESKVRELSSNLNVKPGNSAEAAREIEACERQLRRIKDVKPFHYTHQGSLAYIGSEKAVADVSWWNGNIASGGSLTFLFWRSAYLSMCFSTRNRLLVIIDWLKAKAFGRDVKGATSQTEIPYDMLVIGVGAENATFGIPGVRENSCFLKEINDAQSIRKKIMDCVETAAFKGQTNEEIDRLLHMVVVGGGPTGVEFAGELQDFFEDDIKRLVPDIADRFKVTLIEALPNVLPSFSKQLIEYTENTFKEEKIDILTKTMVKNVTDTTVEAVGTNPDGSKKTIVIPYGLLVWATGNAVRPIIKELISKIPAQKDSRRGLAVNEYLVVQGTRDIWAIGDCAVAGYAPTAQVAGQEGSFLARLFNNMAKTEELESKVRELSSNLNPTLDRGLGHPPPQPPPLFSFLSSPLRLRQFNSIDDLLRRRPPPVAQRSTNNRHPLPSALPLLPSLTLSESFTRPIFVAMNSQSPNDVSPEAMQARIQQARREAETLKDRIKRKKDELADTTLRSVAQQAHEPIPRGQLMKAKRTLKGHLAKIYAMHWSTDRRHLVSASQDGKLIIWDAYTTNKVHAIPLRSSWVMTCAYAPSGNYVACGGLDNICSIYNLNQQRDGPTRAAREIEACERQLRRIKDVKPFHYTHQGSLAYIGSEKAVADVSWWNGNIASGGSLTFLFWRSAYLSMCFSTRNRLLVIIDWLKSKAFGRDVSRE</sequence>
<evidence type="ECO:0000256" key="7">
    <source>
        <dbReference type="ARBA" id="ARBA00022827"/>
    </source>
</evidence>
<dbReference type="InterPro" id="IPR001680">
    <property type="entry name" value="WD40_rpt"/>
</dbReference>
<dbReference type="InterPro" id="IPR015943">
    <property type="entry name" value="WD40/YVTN_repeat-like_dom_sf"/>
</dbReference>
<comment type="catalytic activity">
    <reaction evidence="12">
        <text>a quinone + NADH + H(+) = a quinol + NAD(+)</text>
        <dbReference type="Rhea" id="RHEA:46160"/>
        <dbReference type="ChEBI" id="CHEBI:15378"/>
        <dbReference type="ChEBI" id="CHEBI:24646"/>
        <dbReference type="ChEBI" id="CHEBI:57540"/>
        <dbReference type="ChEBI" id="CHEBI:57945"/>
        <dbReference type="ChEBI" id="CHEBI:132124"/>
        <dbReference type="EC" id="1.6.5.9"/>
    </reaction>
</comment>
<evidence type="ECO:0000256" key="1">
    <source>
        <dbReference type="ARBA" id="ARBA00005272"/>
    </source>
</evidence>
<dbReference type="PANTHER" id="PTHR43706">
    <property type="entry name" value="NADH DEHYDROGENASE"/>
    <property type="match status" value="1"/>
</dbReference>
<evidence type="ECO:0000256" key="11">
    <source>
        <dbReference type="ARBA" id="ARBA00023224"/>
    </source>
</evidence>
<dbReference type="SUPFAM" id="SSF50978">
    <property type="entry name" value="WD40 repeat-like"/>
    <property type="match status" value="1"/>
</dbReference>